<sequence>MAKPKRPALGKGIGALLSSAAQEGGKKYFSCPIEELRPHSQQPRKTFDDEKMAELVASIKEKGVIQPLVIRQMSDHYQIIAGERRWRAAQKAGLERVPVVIQDVTEDWALEIALIENIQREDLNAVEEATAYRHLMDSFDLSQEEVAKRVGKDRSTVANALRLLRLPNKVKDDLLANRLSMGHARALLSLENDEDIFEASEEVIRKKLSVRETEKLVKKIKNFTGDKKPVEKVIKEVDPNILELESSLKQTLGAQVKLSPKGKGGKIEISYHDQVELERLLEMFGVTA</sequence>
<evidence type="ECO:0000259" key="4">
    <source>
        <dbReference type="SMART" id="SM00470"/>
    </source>
</evidence>
<dbReference type="InterPro" id="IPR041468">
    <property type="entry name" value="HTH_ParB/Spo0J"/>
</dbReference>
<keyword evidence="6" id="KW-1185">Reference proteome</keyword>
<dbReference type="Pfam" id="PF17762">
    <property type="entry name" value="HTH_ParB"/>
    <property type="match status" value="1"/>
</dbReference>
<gene>
    <name evidence="5" type="ORF">SAMN02745165_02527</name>
</gene>
<dbReference type="PANTHER" id="PTHR33375">
    <property type="entry name" value="CHROMOSOME-PARTITIONING PROTEIN PARB-RELATED"/>
    <property type="match status" value="1"/>
</dbReference>
<dbReference type="InterPro" id="IPR004437">
    <property type="entry name" value="ParB/RepB/Spo0J"/>
</dbReference>
<dbReference type="GO" id="GO:0005694">
    <property type="term" value="C:chromosome"/>
    <property type="evidence" value="ECO:0007669"/>
    <property type="project" value="TreeGrafter"/>
</dbReference>
<dbReference type="Gene3D" id="3.90.1530.30">
    <property type="match status" value="1"/>
</dbReference>
<dbReference type="Proteomes" id="UP000184171">
    <property type="component" value="Unassembled WGS sequence"/>
</dbReference>
<evidence type="ECO:0000313" key="6">
    <source>
        <dbReference type="Proteomes" id="UP000184171"/>
    </source>
</evidence>
<dbReference type="Pfam" id="PF02195">
    <property type="entry name" value="ParB_N"/>
    <property type="match status" value="1"/>
</dbReference>
<dbReference type="STRING" id="1122189.SAMN02745165_02527"/>
<dbReference type="SUPFAM" id="SSF109709">
    <property type="entry name" value="KorB DNA-binding domain-like"/>
    <property type="match status" value="1"/>
</dbReference>
<dbReference type="NCBIfam" id="TIGR00180">
    <property type="entry name" value="parB_part"/>
    <property type="match status" value="1"/>
</dbReference>
<dbReference type="GO" id="GO:0003677">
    <property type="term" value="F:DNA binding"/>
    <property type="evidence" value="ECO:0007669"/>
    <property type="project" value="UniProtKB-KW"/>
</dbReference>
<dbReference type="AlphaFoldDB" id="A0A1M6JV28"/>
<dbReference type="InterPro" id="IPR003115">
    <property type="entry name" value="ParB_N"/>
</dbReference>
<dbReference type="CDD" id="cd16393">
    <property type="entry name" value="SPO0J_N"/>
    <property type="match status" value="1"/>
</dbReference>
<name>A0A1M6JV28_MALRU</name>
<dbReference type="FunFam" id="3.90.1530.30:FF:000001">
    <property type="entry name" value="Chromosome partitioning protein ParB"/>
    <property type="match status" value="1"/>
</dbReference>
<dbReference type="RefSeq" id="WP_072909097.1">
    <property type="nucleotide sequence ID" value="NZ_FQZT01000009.1"/>
</dbReference>
<dbReference type="InterPro" id="IPR050336">
    <property type="entry name" value="Chromosome_partition/occlusion"/>
</dbReference>
<evidence type="ECO:0000256" key="2">
    <source>
        <dbReference type="ARBA" id="ARBA00022829"/>
    </source>
</evidence>
<feature type="domain" description="ParB-like N-terminal" evidence="4">
    <location>
        <begin position="29"/>
        <end position="118"/>
    </location>
</feature>
<dbReference type="PANTHER" id="PTHR33375:SF1">
    <property type="entry name" value="CHROMOSOME-PARTITIONING PROTEIN PARB-RELATED"/>
    <property type="match status" value="1"/>
</dbReference>
<keyword evidence="2" id="KW-0159">Chromosome partition</keyword>
<dbReference type="InterPro" id="IPR057240">
    <property type="entry name" value="ParB_dimer_C"/>
</dbReference>
<evidence type="ECO:0000256" key="3">
    <source>
        <dbReference type="ARBA" id="ARBA00023125"/>
    </source>
</evidence>
<dbReference type="InterPro" id="IPR036086">
    <property type="entry name" value="ParB/Sulfiredoxin_sf"/>
</dbReference>
<dbReference type="FunFam" id="1.10.10.2830:FF:000001">
    <property type="entry name" value="Chromosome partitioning protein ParB"/>
    <property type="match status" value="1"/>
</dbReference>
<dbReference type="SUPFAM" id="SSF110849">
    <property type="entry name" value="ParB/Sulfiredoxin"/>
    <property type="match status" value="1"/>
</dbReference>
<reference evidence="5 6" key="1">
    <citation type="submission" date="2016-11" db="EMBL/GenBank/DDBJ databases">
        <authorList>
            <person name="Jaros S."/>
            <person name="Januszkiewicz K."/>
            <person name="Wedrychowicz H."/>
        </authorList>
    </citation>
    <scope>NUCLEOTIDE SEQUENCE [LARGE SCALE GENOMIC DNA]</scope>
    <source>
        <strain evidence="5 6">DSM 5091</strain>
    </source>
</reference>
<dbReference type="SMART" id="SM00470">
    <property type="entry name" value="ParB"/>
    <property type="match status" value="1"/>
</dbReference>
<comment type="similarity">
    <text evidence="1">Belongs to the ParB family.</text>
</comment>
<dbReference type="EMBL" id="FQZT01000009">
    <property type="protein sequence ID" value="SHJ50541.1"/>
    <property type="molecule type" value="Genomic_DNA"/>
</dbReference>
<evidence type="ECO:0000256" key="1">
    <source>
        <dbReference type="ARBA" id="ARBA00006295"/>
    </source>
</evidence>
<dbReference type="GO" id="GO:0045881">
    <property type="term" value="P:positive regulation of sporulation resulting in formation of a cellular spore"/>
    <property type="evidence" value="ECO:0007669"/>
    <property type="project" value="TreeGrafter"/>
</dbReference>
<dbReference type="GO" id="GO:0007059">
    <property type="term" value="P:chromosome segregation"/>
    <property type="evidence" value="ECO:0007669"/>
    <property type="project" value="UniProtKB-KW"/>
</dbReference>
<protein>
    <submittedName>
        <fullName evidence="5">Chromosome partitioning protein, ParB family</fullName>
    </submittedName>
</protein>
<dbReference type="Pfam" id="PF23552">
    <property type="entry name" value="ParB_C"/>
    <property type="match status" value="1"/>
</dbReference>
<evidence type="ECO:0000313" key="5">
    <source>
        <dbReference type="EMBL" id="SHJ50541.1"/>
    </source>
</evidence>
<dbReference type="Gene3D" id="1.10.10.2830">
    <property type="match status" value="1"/>
</dbReference>
<keyword evidence="3" id="KW-0238">DNA-binding</keyword>
<organism evidence="5 6">
    <name type="scientific">Malonomonas rubra DSM 5091</name>
    <dbReference type="NCBI Taxonomy" id="1122189"/>
    <lineage>
        <taxon>Bacteria</taxon>
        <taxon>Pseudomonadati</taxon>
        <taxon>Thermodesulfobacteriota</taxon>
        <taxon>Desulfuromonadia</taxon>
        <taxon>Desulfuromonadales</taxon>
        <taxon>Geopsychrobacteraceae</taxon>
        <taxon>Malonomonas</taxon>
    </lineage>
</organism>
<accession>A0A1M6JV28</accession>
<dbReference type="OrthoDB" id="9802051at2"/>
<proteinExistence type="inferred from homology"/>